<evidence type="ECO:0000256" key="6">
    <source>
        <dbReference type="ARBA" id="ARBA00023143"/>
    </source>
</evidence>
<evidence type="ECO:0000313" key="11">
    <source>
        <dbReference type="EMBL" id="MDR6242620.1"/>
    </source>
</evidence>
<evidence type="ECO:0000256" key="7">
    <source>
        <dbReference type="RuleBase" id="RU362065"/>
    </source>
</evidence>
<evidence type="ECO:0000259" key="9">
    <source>
        <dbReference type="Pfam" id="PF06429"/>
    </source>
</evidence>
<dbReference type="InterPro" id="IPR001444">
    <property type="entry name" value="Flag_bb_rod_N"/>
</dbReference>
<dbReference type="EMBL" id="JAVDQH010000002">
    <property type="protein sequence ID" value="MDR6242620.1"/>
    <property type="molecule type" value="Genomic_DNA"/>
</dbReference>
<keyword evidence="11" id="KW-0966">Cell projection</keyword>
<dbReference type="PANTHER" id="PTHR30033">
    <property type="entry name" value="FLAGELLAR HOOK-ASSOCIATED PROTEIN 1"/>
    <property type="match status" value="1"/>
</dbReference>
<dbReference type="InterPro" id="IPR053927">
    <property type="entry name" value="FlgK_helical"/>
</dbReference>
<evidence type="ECO:0000256" key="5">
    <source>
        <dbReference type="ARBA" id="ARBA00022525"/>
    </source>
</evidence>
<keyword evidence="11" id="KW-0969">Cilium</keyword>
<dbReference type="SUPFAM" id="SSF64518">
    <property type="entry name" value="Phase 1 flagellin"/>
    <property type="match status" value="1"/>
</dbReference>
<evidence type="ECO:0000256" key="1">
    <source>
        <dbReference type="ARBA" id="ARBA00004365"/>
    </source>
</evidence>
<evidence type="ECO:0000259" key="10">
    <source>
        <dbReference type="Pfam" id="PF22638"/>
    </source>
</evidence>
<dbReference type="InterPro" id="IPR010930">
    <property type="entry name" value="Flg_bb/hook_C_dom"/>
</dbReference>
<comment type="similarity">
    <text evidence="3 7">Belongs to the flagella basal body rod proteins family.</text>
</comment>
<comment type="caution">
    <text evidence="11">The sequence shown here is derived from an EMBL/GenBank/DDBJ whole genome shotgun (WGS) entry which is preliminary data.</text>
</comment>
<evidence type="ECO:0000259" key="8">
    <source>
        <dbReference type="Pfam" id="PF00460"/>
    </source>
</evidence>
<comment type="subcellular location">
    <subcellularLocation>
        <location evidence="1 7">Bacterial flagellum</location>
    </subcellularLocation>
    <subcellularLocation>
        <location evidence="2 7">Secreted</location>
    </subcellularLocation>
</comment>
<dbReference type="NCBIfam" id="TIGR02492">
    <property type="entry name" value="flgK_ends"/>
    <property type="match status" value="1"/>
</dbReference>
<keyword evidence="6 7" id="KW-0975">Bacterial flagellum</keyword>
<feature type="domain" description="Flagellar basal-body/hook protein C-terminal" evidence="9">
    <location>
        <begin position="469"/>
        <end position="508"/>
    </location>
</feature>
<gene>
    <name evidence="7" type="primary">flgK</name>
    <name evidence="11" type="ORF">JOC58_000504</name>
</gene>
<evidence type="ECO:0000256" key="3">
    <source>
        <dbReference type="ARBA" id="ARBA00009677"/>
    </source>
</evidence>
<protein>
    <recommendedName>
        <fullName evidence="4 7">Flagellar hook-associated protein 1</fullName>
        <shortName evidence="7">HAP1</shortName>
    </recommendedName>
</protein>
<keyword evidence="11" id="KW-0282">Flagellum</keyword>
<dbReference type="Pfam" id="PF06429">
    <property type="entry name" value="Flg_bbr_C"/>
    <property type="match status" value="1"/>
</dbReference>
<accession>A0ABU1ITP3</accession>
<dbReference type="InterPro" id="IPR002371">
    <property type="entry name" value="FlgK"/>
</dbReference>
<proteinExistence type="inferred from homology"/>
<dbReference type="PANTHER" id="PTHR30033:SF1">
    <property type="entry name" value="FLAGELLAR HOOK-ASSOCIATED PROTEIN 1"/>
    <property type="match status" value="1"/>
</dbReference>
<feature type="domain" description="Flagellar basal body rod protein N-terminal" evidence="8">
    <location>
        <begin position="8"/>
        <end position="37"/>
    </location>
</feature>
<dbReference type="Pfam" id="PF22638">
    <property type="entry name" value="FlgK_D1"/>
    <property type="match status" value="1"/>
</dbReference>
<organism evidence="11 12">
    <name type="scientific">Paenibacillus hunanensis</name>
    <dbReference type="NCBI Taxonomy" id="539262"/>
    <lineage>
        <taxon>Bacteria</taxon>
        <taxon>Bacillati</taxon>
        <taxon>Bacillota</taxon>
        <taxon>Bacilli</taxon>
        <taxon>Bacillales</taxon>
        <taxon>Paenibacillaceae</taxon>
        <taxon>Paenibacillus</taxon>
    </lineage>
</organism>
<keyword evidence="5 7" id="KW-0964">Secreted</keyword>
<feature type="domain" description="Flagellar hook-associated protein FlgK helical" evidence="10">
    <location>
        <begin position="103"/>
        <end position="297"/>
    </location>
</feature>
<evidence type="ECO:0000256" key="2">
    <source>
        <dbReference type="ARBA" id="ARBA00004613"/>
    </source>
</evidence>
<dbReference type="RefSeq" id="WP_188774135.1">
    <property type="nucleotide sequence ID" value="NZ_BMMB01000002.1"/>
</dbReference>
<evidence type="ECO:0000313" key="12">
    <source>
        <dbReference type="Proteomes" id="UP001185028"/>
    </source>
</evidence>
<reference evidence="11 12" key="1">
    <citation type="submission" date="2023-07" db="EMBL/GenBank/DDBJ databases">
        <title>Genomic Encyclopedia of Type Strains, Phase IV (KMG-IV): sequencing the most valuable type-strain genomes for metagenomic binning, comparative biology and taxonomic classification.</title>
        <authorList>
            <person name="Goeker M."/>
        </authorList>
    </citation>
    <scope>NUCLEOTIDE SEQUENCE [LARGE SCALE GENOMIC DNA]</scope>
    <source>
        <strain evidence="11 12">DSM 22170</strain>
    </source>
</reference>
<evidence type="ECO:0000256" key="4">
    <source>
        <dbReference type="ARBA" id="ARBA00016244"/>
    </source>
</evidence>
<keyword evidence="12" id="KW-1185">Reference proteome</keyword>
<dbReference type="Pfam" id="PF00460">
    <property type="entry name" value="Flg_bb_rod"/>
    <property type="match status" value="1"/>
</dbReference>
<sequence>MTSTFHSIETARRSLATNTTSLSTVSHNIANANTAGYSRQVVHTSATNPLEAVAFRNSTNSGQLGTGVEATSIKRVRSMFLDTQYRGENSSLGSWTVRSDTLGKLEKVINEPSDTGMQTVMNKFWSAWSNLSKDPQSTTNQKVLKETTLALTDAMNQTSQQLDALSTDLTSSVSLDVSTVNSLLNTVGTLNQNIMKIEAQGNDANDLRDQRDYAIDQISKYGNVTVTELNTGYQVNFGGQQVITGGTVTPLTAAGVQTAFEGGTLNSGEMYGLMYSRDVHVAGQKAQLDQLANTLANGEFNVTLPAGSVIPEGTVLNGVTYSDAAGNRTLTSDLTTTVKGINGLHKLGYNSSSQQGGDFFGTTDNSGTITAGNITLNKSLQDDPSKIAFSLRTSGKGSDEKVVAGNGGLALIMSELKGTKMDFGGVAPTTVQDYFNGIVGQLGVSSQEASRQTDNSQTLTDQVEANRQSVSGVSLDEEMSDLIKFQHAYTASSRFMTTMDQLLERLINSTGRVGL</sequence>
<dbReference type="Proteomes" id="UP001185028">
    <property type="component" value="Unassembled WGS sequence"/>
</dbReference>
<name>A0ABU1ITP3_9BACL</name>
<dbReference type="PRINTS" id="PR01005">
    <property type="entry name" value="FLGHOOKAP1"/>
</dbReference>